<dbReference type="AlphaFoldDB" id="A0AAQ4FK03"/>
<keyword evidence="3" id="KW-1185">Reference proteome</keyword>
<feature type="region of interest" description="Disordered" evidence="1">
    <location>
        <begin position="218"/>
        <end position="252"/>
    </location>
</feature>
<evidence type="ECO:0000313" key="3">
    <source>
        <dbReference type="Proteomes" id="UP001321473"/>
    </source>
</evidence>
<gene>
    <name evidence="2" type="ORF">V5799_022810</name>
</gene>
<sequence>MDLILGVMDEGYHLGSAVAALIVITHTVYLGLESADEVTSLVQKCLLLHFHVVRLSASYRRPGTGVLLEVAVWLLDMAFHLWFLLIDCTRVVSSLYFHSRPLQVLHCAILFIFHLQILRRYCTGIHVTMDNVVPDEANAQQMPADEPAVVDAPPAVAARPEEGDESSLLPGCSQSSATKFTSQSAPVADELSLDFARAESETSSRTCRCYRHAGADGVSSQVDDLQHGRSSCGWSLEPSAPADSDSGPPGKVPIPLRDTPMFLEGPSVTAPTATSCGQRRKSIDQQANATAAASRTAVTKPHERHSVPSPTAIVCTQRRKSIDQQTNATAAASKTTVAKPYEGLPAAAPTATACVQPCKSIDQQTDATATASRTTMVKPHEGPPADAPAATACVQPRKSIDQQTSATPAASRTTVAKS</sequence>
<dbReference type="Proteomes" id="UP001321473">
    <property type="component" value="Unassembled WGS sequence"/>
</dbReference>
<organism evidence="2 3">
    <name type="scientific">Amblyomma americanum</name>
    <name type="common">Lone star tick</name>
    <dbReference type="NCBI Taxonomy" id="6943"/>
    <lineage>
        <taxon>Eukaryota</taxon>
        <taxon>Metazoa</taxon>
        <taxon>Ecdysozoa</taxon>
        <taxon>Arthropoda</taxon>
        <taxon>Chelicerata</taxon>
        <taxon>Arachnida</taxon>
        <taxon>Acari</taxon>
        <taxon>Parasitiformes</taxon>
        <taxon>Ixodida</taxon>
        <taxon>Ixodoidea</taxon>
        <taxon>Ixodidae</taxon>
        <taxon>Amblyomminae</taxon>
        <taxon>Amblyomma</taxon>
    </lineage>
</organism>
<comment type="caution">
    <text evidence="2">The sequence shown here is derived from an EMBL/GenBank/DDBJ whole genome shotgun (WGS) entry which is preliminary data.</text>
</comment>
<evidence type="ECO:0000313" key="2">
    <source>
        <dbReference type="EMBL" id="KAK8787406.1"/>
    </source>
</evidence>
<feature type="compositionally biased region" description="Low complexity" evidence="1">
    <location>
        <begin position="288"/>
        <end position="299"/>
    </location>
</feature>
<proteinExistence type="predicted"/>
<protein>
    <submittedName>
        <fullName evidence="2">Uncharacterized protein</fullName>
    </submittedName>
</protein>
<feature type="compositionally biased region" description="Polar residues" evidence="1">
    <location>
        <begin position="365"/>
        <end position="375"/>
    </location>
</feature>
<feature type="compositionally biased region" description="Polar residues" evidence="1">
    <location>
        <begin position="401"/>
        <end position="418"/>
    </location>
</feature>
<name>A0AAQ4FK03_AMBAM</name>
<accession>A0AAQ4FK03</accession>
<feature type="compositionally biased region" description="Low complexity" evidence="1">
    <location>
        <begin position="238"/>
        <end position="249"/>
    </location>
</feature>
<feature type="compositionally biased region" description="Polar residues" evidence="1">
    <location>
        <begin position="218"/>
        <end position="233"/>
    </location>
</feature>
<feature type="region of interest" description="Disordered" evidence="1">
    <location>
        <begin position="288"/>
        <end position="308"/>
    </location>
</feature>
<dbReference type="EMBL" id="JARKHS020001839">
    <property type="protein sequence ID" value="KAK8787406.1"/>
    <property type="molecule type" value="Genomic_DNA"/>
</dbReference>
<evidence type="ECO:0000256" key="1">
    <source>
        <dbReference type="SAM" id="MobiDB-lite"/>
    </source>
</evidence>
<reference evidence="2 3" key="1">
    <citation type="journal article" date="2023" name="Arcadia Sci">
        <title>De novo assembly of a long-read Amblyomma americanum tick genome.</title>
        <authorList>
            <person name="Chou S."/>
            <person name="Poskanzer K.E."/>
            <person name="Rollins M."/>
            <person name="Thuy-Boun P.S."/>
        </authorList>
    </citation>
    <scope>NUCLEOTIDE SEQUENCE [LARGE SCALE GENOMIC DNA]</scope>
    <source>
        <strain evidence="2">F_SG_1</strain>
        <tissue evidence="2">Salivary glands</tissue>
    </source>
</reference>
<feature type="region of interest" description="Disordered" evidence="1">
    <location>
        <begin position="365"/>
        <end position="418"/>
    </location>
</feature>